<organism evidence="1 2">
    <name type="scientific">Cucurbitaria berberidis CBS 394.84</name>
    <dbReference type="NCBI Taxonomy" id="1168544"/>
    <lineage>
        <taxon>Eukaryota</taxon>
        <taxon>Fungi</taxon>
        <taxon>Dikarya</taxon>
        <taxon>Ascomycota</taxon>
        <taxon>Pezizomycotina</taxon>
        <taxon>Dothideomycetes</taxon>
        <taxon>Pleosporomycetidae</taxon>
        <taxon>Pleosporales</taxon>
        <taxon>Pleosporineae</taxon>
        <taxon>Cucurbitariaceae</taxon>
        <taxon>Cucurbitaria</taxon>
    </lineage>
</organism>
<name>A0A9P4GSP1_9PLEO</name>
<proteinExistence type="predicted"/>
<evidence type="ECO:0000313" key="2">
    <source>
        <dbReference type="Proteomes" id="UP000800039"/>
    </source>
</evidence>
<reference evidence="1" key="1">
    <citation type="submission" date="2020-01" db="EMBL/GenBank/DDBJ databases">
        <authorList>
            <consortium name="DOE Joint Genome Institute"/>
            <person name="Haridas S."/>
            <person name="Albert R."/>
            <person name="Binder M."/>
            <person name="Bloem J."/>
            <person name="Labutti K."/>
            <person name="Salamov A."/>
            <person name="Andreopoulos B."/>
            <person name="Baker S.E."/>
            <person name="Barry K."/>
            <person name="Bills G."/>
            <person name="Bluhm B.H."/>
            <person name="Cannon C."/>
            <person name="Castanera R."/>
            <person name="Culley D.E."/>
            <person name="Daum C."/>
            <person name="Ezra D."/>
            <person name="Gonzalez J.B."/>
            <person name="Henrissat B."/>
            <person name="Kuo A."/>
            <person name="Liang C."/>
            <person name="Lipzen A."/>
            <person name="Lutzoni F."/>
            <person name="Magnuson J."/>
            <person name="Mondo S."/>
            <person name="Nolan M."/>
            <person name="Ohm R."/>
            <person name="Pangilinan J."/>
            <person name="Park H.-J."/>
            <person name="Ramirez L."/>
            <person name="Alfaro M."/>
            <person name="Sun H."/>
            <person name="Tritt A."/>
            <person name="Yoshinaga Y."/>
            <person name="Zwiers L.-H."/>
            <person name="Turgeon B.G."/>
            <person name="Goodwin S.B."/>
            <person name="Spatafora J.W."/>
            <person name="Crous P.W."/>
            <person name="Grigoriev I.V."/>
        </authorList>
    </citation>
    <scope>NUCLEOTIDE SEQUENCE</scope>
    <source>
        <strain evidence="1">CBS 394.84</strain>
    </source>
</reference>
<evidence type="ECO:0000313" key="1">
    <source>
        <dbReference type="EMBL" id="KAF1851025.1"/>
    </source>
</evidence>
<dbReference type="EMBL" id="ML976614">
    <property type="protein sequence ID" value="KAF1851025.1"/>
    <property type="molecule type" value="Genomic_DNA"/>
</dbReference>
<dbReference type="AlphaFoldDB" id="A0A9P4GSP1"/>
<accession>A0A9P4GSP1</accession>
<dbReference type="Proteomes" id="UP000800039">
    <property type="component" value="Unassembled WGS sequence"/>
</dbReference>
<sequence length="163" mass="17938">MGPGVQSSWGVWKTDVLARLSDDVLPYKKDTNVTQPTLVRLRHLAHKPVSTSTLLPKAAPPMHRLKLHLHQPGRCLDPLLACPTSHDMKSVSEPSCAFGISSLDAPLSPCIPWASKTLKAQNDHPQPLSHLITNRPSQIYRKFSSDVFPDAPRPCSNARDISP</sequence>
<protein>
    <submittedName>
        <fullName evidence="1">Uncharacterized protein</fullName>
    </submittedName>
</protein>
<comment type="caution">
    <text evidence="1">The sequence shown here is derived from an EMBL/GenBank/DDBJ whole genome shotgun (WGS) entry which is preliminary data.</text>
</comment>
<dbReference type="RefSeq" id="XP_040793588.1">
    <property type="nucleotide sequence ID" value="XM_040927490.1"/>
</dbReference>
<keyword evidence="2" id="KW-1185">Reference proteome</keyword>
<dbReference type="GeneID" id="63844743"/>
<gene>
    <name evidence="1" type="ORF">K460DRAFT_26423</name>
</gene>